<dbReference type="EMBL" id="CP009110">
    <property type="protein sequence ID" value="AIJ20645.1"/>
    <property type="molecule type" value="Genomic_DNA"/>
</dbReference>
<evidence type="ECO:0000313" key="3">
    <source>
        <dbReference type="Proteomes" id="UP000062973"/>
    </source>
</evidence>
<feature type="domain" description="Thiopeptide-type bacteriocin biosynthesis" evidence="1">
    <location>
        <begin position="3"/>
        <end position="30"/>
    </location>
</feature>
<reference evidence="2 3" key="1">
    <citation type="submission" date="2014-07" db="EMBL/GenBank/DDBJ databases">
        <title>Whole Genome Sequence of the Amycolatopsis methanolica 239.</title>
        <authorList>
            <person name="Tang B."/>
        </authorList>
    </citation>
    <scope>NUCLEOTIDE SEQUENCE [LARGE SCALE GENOMIC DNA]</scope>
    <source>
        <strain evidence="2 3">239</strain>
    </source>
</reference>
<gene>
    <name evidence="2" type="ORF">AMETH_0553</name>
</gene>
<evidence type="ECO:0000259" key="1">
    <source>
        <dbReference type="Pfam" id="PF14028"/>
    </source>
</evidence>
<dbReference type="PATRIC" id="fig|1068978.7.peg.581"/>
<dbReference type="Pfam" id="PF14028">
    <property type="entry name" value="Lant_dehydr_C"/>
    <property type="match status" value="1"/>
</dbReference>
<accession>A0A076MPA1</accession>
<name>A0A076MPA1_AMYME</name>
<sequence length="43" mass="4946">MALSLAHMHCNRVFGIDRAREQEVYALVHGALTLRMDRGRHGR</sequence>
<protein>
    <recommendedName>
        <fullName evidence="1">Thiopeptide-type bacteriocin biosynthesis domain-containing protein</fullName>
    </recommendedName>
</protein>
<proteinExistence type="predicted"/>
<dbReference type="InterPro" id="IPR023809">
    <property type="entry name" value="Thiopep_bacteriocin_synth_dom"/>
</dbReference>
<keyword evidence="3" id="KW-1185">Reference proteome</keyword>
<dbReference type="KEGG" id="amq:AMETH_0553"/>
<dbReference type="AlphaFoldDB" id="A0A076MPA1"/>
<evidence type="ECO:0000313" key="2">
    <source>
        <dbReference type="EMBL" id="AIJ20645.1"/>
    </source>
</evidence>
<dbReference type="HOGENOM" id="CLU_3228726_0_0_11"/>
<organism evidence="2 3">
    <name type="scientific">Amycolatopsis methanolica 239</name>
    <dbReference type="NCBI Taxonomy" id="1068978"/>
    <lineage>
        <taxon>Bacteria</taxon>
        <taxon>Bacillati</taxon>
        <taxon>Actinomycetota</taxon>
        <taxon>Actinomycetes</taxon>
        <taxon>Pseudonocardiales</taxon>
        <taxon>Pseudonocardiaceae</taxon>
        <taxon>Amycolatopsis</taxon>
        <taxon>Amycolatopsis methanolica group</taxon>
    </lineage>
</organism>
<dbReference type="Proteomes" id="UP000062973">
    <property type="component" value="Chromosome"/>
</dbReference>